<dbReference type="Proteomes" id="UP000075714">
    <property type="component" value="Unassembled WGS sequence"/>
</dbReference>
<accession>A0A150GCN6</accession>
<proteinExistence type="predicted"/>
<protein>
    <submittedName>
        <fullName evidence="2">Uncharacterized protein</fullName>
    </submittedName>
</protein>
<keyword evidence="3" id="KW-1185">Reference proteome</keyword>
<dbReference type="STRING" id="33097.A0A150GCN6"/>
<evidence type="ECO:0000313" key="2">
    <source>
        <dbReference type="EMBL" id="KXZ47090.1"/>
    </source>
</evidence>
<organism evidence="2 3">
    <name type="scientific">Gonium pectorale</name>
    <name type="common">Green alga</name>
    <dbReference type="NCBI Taxonomy" id="33097"/>
    <lineage>
        <taxon>Eukaryota</taxon>
        <taxon>Viridiplantae</taxon>
        <taxon>Chlorophyta</taxon>
        <taxon>core chlorophytes</taxon>
        <taxon>Chlorophyceae</taxon>
        <taxon>CS clade</taxon>
        <taxon>Chlamydomonadales</taxon>
        <taxon>Volvocaceae</taxon>
        <taxon>Gonium</taxon>
    </lineage>
</organism>
<gene>
    <name evidence="2" type="ORF">GPECTOR_38g327</name>
</gene>
<dbReference type="AlphaFoldDB" id="A0A150GCN6"/>
<sequence length="258" mass="26642">MGPAAYSQDCLLRRWLRCLRLLPAAALDSLTSLLLLLLYEPALKYASAAHLTESLDPIMAVVAGIELEAPLATAAAEARQPLGQRLLRPGQPHQPPEQQLRQPHGLGRGDQHQEQGDRQAQAHAQGQGQGSAAEAVAGSAAAAAAAPAPAGGAPPVVHEAARAPAEAGESGGVSDVEMDMDEEELQEMLDEAAEGGTGEGAAAAGMAPLLAGEGGPEAGRLRLLLCGSLDRLLAQLYNVEETTLRWGWGRWVGGEGGI</sequence>
<name>A0A150GCN6_GONPE</name>
<feature type="region of interest" description="Disordered" evidence="1">
    <location>
        <begin position="86"/>
        <end position="174"/>
    </location>
</feature>
<feature type="compositionally biased region" description="Low complexity" evidence="1">
    <location>
        <begin position="119"/>
        <end position="158"/>
    </location>
</feature>
<comment type="caution">
    <text evidence="2">The sequence shown here is derived from an EMBL/GenBank/DDBJ whole genome shotgun (WGS) entry which is preliminary data.</text>
</comment>
<reference evidence="3" key="1">
    <citation type="journal article" date="2016" name="Nat. Commun.">
        <title>The Gonium pectorale genome demonstrates co-option of cell cycle regulation during the evolution of multicellularity.</title>
        <authorList>
            <person name="Hanschen E.R."/>
            <person name="Marriage T.N."/>
            <person name="Ferris P.J."/>
            <person name="Hamaji T."/>
            <person name="Toyoda A."/>
            <person name="Fujiyama A."/>
            <person name="Neme R."/>
            <person name="Noguchi H."/>
            <person name="Minakuchi Y."/>
            <person name="Suzuki M."/>
            <person name="Kawai-Toyooka H."/>
            <person name="Smith D.R."/>
            <person name="Sparks H."/>
            <person name="Anderson J."/>
            <person name="Bakaric R."/>
            <person name="Luria V."/>
            <person name="Karger A."/>
            <person name="Kirschner M.W."/>
            <person name="Durand P.M."/>
            <person name="Michod R.E."/>
            <person name="Nozaki H."/>
            <person name="Olson B.J."/>
        </authorList>
    </citation>
    <scope>NUCLEOTIDE SEQUENCE [LARGE SCALE GENOMIC DNA]</scope>
    <source>
        <strain evidence="3">NIES-2863</strain>
    </source>
</reference>
<feature type="compositionally biased region" description="Basic and acidic residues" evidence="1">
    <location>
        <begin position="107"/>
        <end position="117"/>
    </location>
</feature>
<dbReference type="EMBL" id="LSYV01000039">
    <property type="protein sequence ID" value="KXZ47090.1"/>
    <property type="molecule type" value="Genomic_DNA"/>
</dbReference>
<evidence type="ECO:0000313" key="3">
    <source>
        <dbReference type="Proteomes" id="UP000075714"/>
    </source>
</evidence>
<evidence type="ECO:0000256" key="1">
    <source>
        <dbReference type="SAM" id="MobiDB-lite"/>
    </source>
</evidence>